<reference evidence="2 3" key="1">
    <citation type="journal article" date="2016" name="Genome Biol. Evol.">
        <title>Divergent and convergent evolution of fungal pathogenicity.</title>
        <authorList>
            <person name="Shang Y."/>
            <person name="Xiao G."/>
            <person name="Zheng P."/>
            <person name="Cen K."/>
            <person name="Zhan S."/>
            <person name="Wang C."/>
        </authorList>
    </citation>
    <scope>NUCLEOTIDE SEQUENCE [LARGE SCALE GENOMIC DNA]</scope>
    <source>
        <strain evidence="2 3">RCEF 2490</strain>
    </source>
</reference>
<dbReference type="EMBL" id="AZGY01000039">
    <property type="protein sequence ID" value="KZZ87305.1"/>
    <property type="molecule type" value="Genomic_DNA"/>
</dbReference>
<organism evidence="2 3">
    <name type="scientific">Moelleriella libera RCEF 2490</name>
    <dbReference type="NCBI Taxonomy" id="1081109"/>
    <lineage>
        <taxon>Eukaryota</taxon>
        <taxon>Fungi</taxon>
        <taxon>Dikarya</taxon>
        <taxon>Ascomycota</taxon>
        <taxon>Pezizomycotina</taxon>
        <taxon>Sordariomycetes</taxon>
        <taxon>Hypocreomycetidae</taxon>
        <taxon>Hypocreales</taxon>
        <taxon>Clavicipitaceae</taxon>
        <taxon>Moelleriella</taxon>
    </lineage>
</organism>
<accession>A0A167VBJ5</accession>
<protein>
    <submittedName>
        <fullName evidence="2">Uncharacterized protein</fullName>
    </submittedName>
</protein>
<proteinExistence type="predicted"/>
<evidence type="ECO:0000313" key="2">
    <source>
        <dbReference type="EMBL" id="KZZ87305.1"/>
    </source>
</evidence>
<name>A0A167VBJ5_9HYPO</name>
<keyword evidence="3" id="KW-1185">Reference proteome</keyword>
<comment type="caution">
    <text evidence="2">The sequence shown here is derived from an EMBL/GenBank/DDBJ whole genome shotgun (WGS) entry which is preliminary data.</text>
</comment>
<dbReference type="AlphaFoldDB" id="A0A167VBJ5"/>
<gene>
    <name evidence="2" type="ORF">AAL_08410</name>
</gene>
<feature type="region of interest" description="Disordered" evidence="1">
    <location>
        <begin position="88"/>
        <end position="111"/>
    </location>
</feature>
<evidence type="ECO:0000313" key="3">
    <source>
        <dbReference type="Proteomes" id="UP000078544"/>
    </source>
</evidence>
<sequence length="129" mass="14751">MVNVLAREEKKVLVHDRPPLWVQEEPPNAPVAIPDWETGHFCDGIIELPLPRRHLCCSAVSSPSRNLSRRQRARVALEFSRVATESSIQPARHWQRRRRDVEAMPGDPKNVGECAVERARAQPTHMARH</sequence>
<dbReference type="Proteomes" id="UP000078544">
    <property type="component" value="Unassembled WGS sequence"/>
</dbReference>
<evidence type="ECO:0000256" key="1">
    <source>
        <dbReference type="SAM" id="MobiDB-lite"/>
    </source>
</evidence>